<dbReference type="GO" id="GO:0004356">
    <property type="term" value="F:glutamine synthetase activity"/>
    <property type="evidence" value="ECO:0007669"/>
    <property type="project" value="InterPro"/>
</dbReference>
<protein>
    <submittedName>
        <fullName evidence="9">Glutamine synthetase</fullName>
    </submittedName>
</protein>
<sequence length="451" mass="50424">MNKSEILDRVQSLETKKVKIAFSDIDGILRGKYIHKEKFSDAVKNGIGFCDVIFGWDCNDKCYDNSEITGWHTGYPDAKASIDLATFREIPWENNTPFFLGDFADDAKYEEAVCSRSLLKRVARNCHEMGFKPLFSQEFEWFNFLGTPNEIAAGNFENLVPATPGMFGYSILRTSLNSDYFNDLFSLMGKFGVPLEGLHTETGPGVLEATAIYDEVLHAADKAILFKTAVKEISYRHNFVSTFMAKWNPELPGSGGHIHQSLWNLEQTNNLFYSDADSDKMSGLMKHYIAGQLKCLPEILPMFAPNPNSYRRLSGGDWAPSTLTWGVDNRTASIRAIPGTPRSARIETRVPGADTNAYLVMAAALASGLYGIKKRLLPGEATLGNGYTDKSKGVLPTSLEEATEKMAKSEIANELFGDAFVKHFTATRRWECRQADSGDPKWELKRYFEII</sequence>
<evidence type="ECO:0000313" key="9">
    <source>
        <dbReference type="EMBL" id="SHF02797.1"/>
    </source>
</evidence>
<dbReference type="InterPro" id="IPR014746">
    <property type="entry name" value="Gln_synth/guanido_kin_cat_dom"/>
</dbReference>
<dbReference type="STRING" id="1484053.SAMN05444274_103291"/>
<dbReference type="PROSITE" id="PS51986">
    <property type="entry name" value="GS_BETA_GRASP"/>
    <property type="match status" value="1"/>
</dbReference>
<dbReference type="PANTHER" id="PTHR43785">
    <property type="entry name" value="GAMMA-GLUTAMYLPUTRESCINE SYNTHETASE"/>
    <property type="match status" value="1"/>
</dbReference>
<keyword evidence="4" id="KW-0067">ATP-binding</keyword>
<evidence type="ECO:0000259" key="8">
    <source>
        <dbReference type="PROSITE" id="PS51987"/>
    </source>
</evidence>
<dbReference type="GO" id="GO:0042402">
    <property type="term" value="P:biogenic amine catabolic process"/>
    <property type="evidence" value="ECO:0007669"/>
    <property type="project" value="UniProtKB-ARBA"/>
</dbReference>
<evidence type="ECO:0000256" key="6">
    <source>
        <dbReference type="RuleBase" id="RU000384"/>
    </source>
</evidence>
<gene>
    <name evidence="9" type="ORF">SAMN05444274_103291</name>
</gene>
<dbReference type="AlphaFoldDB" id="A0A1M4YAG9"/>
<evidence type="ECO:0000256" key="5">
    <source>
        <dbReference type="PROSITE-ProRule" id="PRU01330"/>
    </source>
</evidence>
<name>A0A1M4YAG9_9BACT</name>
<evidence type="ECO:0000313" key="10">
    <source>
        <dbReference type="Proteomes" id="UP000184164"/>
    </source>
</evidence>
<dbReference type="Gene3D" id="3.30.590.10">
    <property type="entry name" value="Glutamine synthetase/guanido kinase, catalytic domain"/>
    <property type="match status" value="1"/>
</dbReference>
<dbReference type="RefSeq" id="WP_073000366.1">
    <property type="nucleotide sequence ID" value="NZ_FQUM01000003.1"/>
</dbReference>
<dbReference type="SUPFAM" id="SSF54368">
    <property type="entry name" value="Glutamine synthetase, N-terminal domain"/>
    <property type="match status" value="1"/>
</dbReference>
<keyword evidence="10" id="KW-1185">Reference proteome</keyword>
<feature type="domain" description="GS beta-grasp" evidence="7">
    <location>
        <begin position="11"/>
        <end position="108"/>
    </location>
</feature>
<evidence type="ECO:0000256" key="4">
    <source>
        <dbReference type="ARBA" id="ARBA00022840"/>
    </source>
</evidence>
<dbReference type="Proteomes" id="UP000184164">
    <property type="component" value="Unassembled WGS sequence"/>
</dbReference>
<dbReference type="OrthoDB" id="9807095at2"/>
<proteinExistence type="inferred from homology"/>
<dbReference type="SUPFAM" id="SSF55931">
    <property type="entry name" value="Glutamine synthetase/guanido kinase"/>
    <property type="match status" value="1"/>
</dbReference>
<keyword evidence="3" id="KW-0547">Nucleotide-binding</keyword>
<dbReference type="PANTHER" id="PTHR43785:SF12">
    <property type="entry name" value="TYPE-1 GLUTAMINE SYNTHETASE 2"/>
    <property type="match status" value="1"/>
</dbReference>
<reference evidence="9 10" key="1">
    <citation type="submission" date="2016-11" db="EMBL/GenBank/DDBJ databases">
        <authorList>
            <person name="Jaros S."/>
            <person name="Januszkiewicz K."/>
            <person name="Wedrychowicz H."/>
        </authorList>
    </citation>
    <scope>NUCLEOTIDE SEQUENCE [LARGE SCALE GENOMIC DNA]</scope>
    <source>
        <strain evidence="9 10">DSM 26910</strain>
    </source>
</reference>
<dbReference type="InterPro" id="IPR008147">
    <property type="entry name" value="Gln_synt_N"/>
</dbReference>
<keyword evidence="2" id="KW-0436">Ligase</keyword>
<dbReference type="GO" id="GO:0006576">
    <property type="term" value="P:biogenic amine metabolic process"/>
    <property type="evidence" value="ECO:0007669"/>
    <property type="project" value="UniProtKB-ARBA"/>
</dbReference>
<dbReference type="GO" id="GO:0005524">
    <property type="term" value="F:ATP binding"/>
    <property type="evidence" value="ECO:0007669"/>
    <property type="project" value="UniProtKB-KW"/>
</dbReference>
<dbReference type="SMART" id="SM01230">
    <property type="entry name" value="Gln-synt_C"/>
    <property type="match status" value="1"/>
</dbReference>
<accession>A0A1M4YAG9</accession>
<dbReference type="InterPro" id="IPR008146">
    <property type="entry name" value="Gln_synth_cat_dom"/>
</dbReference>
<dbReference type="EMBL" id="FQUM01000003">
    <property type="protein sequence ID" value="SHF02797.1"/>
    <property type="molecule type" value="Genomic_DNA"/>
</dbReference>
<dbReference type="PROSITE" id="PS51987">
    <property type="entry name" value="GS_CATALYTIC"/>
    <property type="match status" value="1"/>
</dbReference>
<evidence type="ECO:0000256" key="2">
    <source>
        <dbReference type="ARBA" id="ARBA00022598"/>
    </source>
</evidence>
<evidence type="ECO:0000256" key="1">
    <source>
        <dbReference type="ARBA" id="ARBA00009897"/>
    </source>
</evidence>
<dbReference type="GO" id="GO:0006542">
    <property type="term" value="P:glutamine biosynthetic process"/>
    <property type="evidence" value="ECO:0007669"/>
    <property type="project" value="InterPro"/>
</dbReference>
<evidence type="ECO:0000256" key="3">
    <source>
        <dbReference type="ARBA" id="ARBA00022741"/>
    </source>
</evidence>
<evidence type="ECO:0000259" key="7">
    <source>
        <dbReference type="PROSITE" id="PS51986"/>
    </source>
</evidence>
<dbReference type="InterPro" id="IPR036651">
    <property type="entry name" value="Gln_synt_N_sf"/>
</dbReference>
<dbReference type="Pfam" id="PF00120">
    <property type="entry name" value="Gln-synt_C"/>
    <property type="match status" value="1"/>
</dbReference>
<organism evidence="9 10">
    <name type="scientific">Mariniphaga anaerophila</name>
    <dbReference type="NCBI Taxonomy" id="1484053"/>
    <lineage>
        <taxon>Bacteria</taxon>
        <taxon>Pseudomonadati</taxon>
        <taxon>Bacteroidota</taxon>
        <taxon>Bacteroidia</taxon>
        <taxon>Marinilabiliales</taxon>
        <taxon>Prolixibacteraceae</taxon>
        <taxon>Mariniphaga</taxon>
    </lineage>
</organism>
<feature type="domain" description="GS catalytic" evidence="8">
    <location>
        <begin position="115"/>
        <end position="451"/>
    </location>
</feature>
<dbReference type="FunFam" id="3.30.590.10:FF:000005">
    <property type="entry name" value="Probable glutamine synthetase"/>
    <property type="match status" value="1"/>
</dbReference>
<dbReference type="Gene3D" id="3.10.20.70">
    <property type="entry name" value="Glutamine synthetase, N-terminal domain"/>
    <property type="match status" value="1"/>
</dbReference>
<comment type="similarity">
    <text evidence="1 5 6">Belongs to the glutamine synthetase family.</text>
</comment>